<dbReference type="InterPro" id="IPR037185">
    <property type="entry name" value="EmrE-like"/>
</dbReference>
<evidence type="ECO:0000256" key="3">
    <source>
        <dbReference type="ARBA" id="ARBA00022692"/>
    </source>
</evidence>
<accession>A0A9W6KAU3</accession>
<organism evidence="8 9">
    <name type="scientific">Pseudomonas turukhanskensis</name>
    <dbReference type="NCBI Taxonomy" id="1806536"/>
    <lineage>
        <taxon>Bacteria</taxon>
        <taxon>Pseudomonadati</taxon>
        <taxon>Pseudomonadota</taxon>
        <taxon>Gammaproteobacteria</taxon>
        <taxon>Pseudomonadales</taxon>
        <taxon>Pseudomonadaceae</taxon>
        <taxon>Pseudomonas</taxon>
    </lineage>
</organism>
<feature type="domain" description="EamA" evidence="7">
    <location>
        <begin position="11"/>
        <end position="143"/>
    </location>
</feature>
<keyword evidence="3 6" id="KW-0812">Transmembrane</keyword>
<dbReference type="RefSeq" id="WP_271198441.1">
    <property type="nucleotide sequence ID" value="NZ_BSFN01000036.1"/>
</dbReference>
<evidence type="ECO:0000256" key="1">
    <source>
        <dbReference type="ARBA" id="ARBA00004141"/>
    </source>
</evidence>
<comment type="caution">
    <text evidence="8">The sequence shown here is derived from an EMBL/GenBank/DDBJ whole genome shotgun (WGS) entry which is preliminary data.</text>
</comment>
<evidence type="ECO:0000256" key="2">
    <source>
        <dbReference type="ARBA" id="ARBA00007362"/>
    </source>
</evidence>
<reference evidence="8" key="1">
    <citation type="journal article" date="2014" name="Int. J. Syst. Evol. Microbiol.">
        <title>Complete genome sequence of Corynebacterium casei LMG S-19264T (=DSM 44701T), isolated from a smear-ripened cheese.</title>
        <authorList>
            <consortium name="US DOE Joint Genome Institute (JGI-PGF)"/>
            <person name="Walter F."/>
            <person name="Albersmeier A."/>
            <person name="Kalinowski J."/>
            <person name="Ruckert C."/>
        </authorList>
    </citation>
    <scope>NUCLEOTIDE SEQUENCE</scope>
    <source>
        <strain evidence="8">VKM B-2935</strain>
    </source>
</reference>
<comment type="subcellular location">
    <subcellularLocation>
        <location evidence="1">Membrane</location>
        <topology evidence="1">Multi-pass membrane protein</topology>
    </subcellularLocation>
</comment>
<gene>
    <name evidence="8" type="ORF">GCM10017655_52170</name>
</gene>
<feature type="transmembrane region" description="Helical" evidence="6">
    <location>
        <begin position="42"/>
        <end position="61"/>
    </location>
</feature>
<keyword evidence="5 6" id="KW-0472">Membrane</keyword>
<feature type="transmembrane region" description="Helical" evidence="6">
    <location>
        <begin position="156"/>
        <end position="176"/>
    </location>
</feature>
<feature type="transmembrane region" description="Helical" evidence="6">
    <location>
        <begin position="218"/>
        <end position="237"/>
    </location>
</feature>
<name>A0A9W6KAU3_9PSED</name>
<evidence type="ECO:0000256" key="5">
    <source>
        <dbReference type="ARBA" id="ARBA00023136"/>
    </source>
</evidence>
<keyword evidence="4 6" id="KW-1133">Transmembrane helix</keyword>
<dbReference type="InterPro" id="IPR050638">
    <property type="entry name" value="AA-Vitamin_Transporters"/>
</dbReference>
<keyword evidence="9" id="KW-1185">Reference proteome</keyword>
<evidence type="ECO:0000313" key="8">
    <source>
        <dbReference type="EMBL" id="GLK92152.1"/>
    </source>
</evidence>
<dbReference type="GO" id="GO:0016020">
    <property type="term" value="C:membrane"/>
    <property type="evidence" value="ECO:0007669"/>
    <property type="project" value="UniProtKB-SubCell"/>
</dbReference>
<evidence type="ECO:0000259" key="7">
    <source>
        <dbReference type="Pfam" id="PF00892"/>
    </source>
</evidence>
<sequence length="300" mass="32677">MSEPQEQRWHHLFPLVTVLIWSGNTLVTKLSSGRIAPASITFYRWTLAFALLSLFMLPSAWRARRQLHALLPQLLTLGVLGMLVYQGLAYYAASTTTATNMGILLALSPLLSSLFASVLTDDRLTQGALVGGVVSFAGVLWLISGGQPQALLHFHLSPGDALMLVAVMANALYGVLLRRWNFDLSRWLQLYVQIACALLFLTPWFLLSGPSPLTEENLPLVLYAGTLASIGAPWLWIKGIQTLGPARASLYMNLMPVMVAVAAMWLLGETLGLHHLVGGGLALLGVWLGQTLRKPLRAVS</sequence>
<feature type="transmembrane region" description="Helical" evidence="6">
    <location>
        <begin position="273"/>
        <end position="292"/>
    </location>
</feature>
<evidence type="ECO:0000313" key="9">
    <source>
        <dbReference type="Proteomes" id="UP001143328"/>
    </source>
</evidence>
<evidence type="ECO:0000256" key="6">
    <source>
        <dbReference type="SAM" id="Phobius"/>
    </source>
</evidence>
<dbReference type="AlphaFoldDB" id="A0A9W6KAU3"/>
<dbReference type="EMBL" id="BSFN01000036">
    <property type="protein sequence ID" value="GLK92152.1"/>
    <property type="molecule type" value="Genomic_DNA"/>
</dbReference>
<feature type="transmembrane region" description="Helical" evidence="6">
    <location>
        <begin position="73"/>
        <end position="93"/>
    </location>
</feature>
<feature type="domain" description="EamA" evidence="7">
    <location>
        <begin position="158"/>
        <end position="288"/>
    </location>
</feature>
<feature type="transmembrane region" description="Helical" evidence="6">
    <location>
        <begin position="99"/>
        <end position="120"/>
    </location>
</feature>
<dbReference type="Proteomes" id="UP001143328">
    <property type="component" value="Unassembled WGS sequence"/>
</dbReference>
<feature type="transmembrane region" description="Helical" evidence="6">
    <location>
        <begin position="188"/>
        <end position="206"/>
    </location>
</feature>
<comment type="similarity">
    <text evidence="2">Belongs to the EamA transporter family.</text>
</comment>
<reference evidence="8" key="2">
    <citation type="submission" date="2023-01" db="EMBL/GenBank/DDBJ databases">
        <authorList>
            <person name="Sun Q."/>
            <person name="Evtushenko L."/>
        </authorList>
    </citation>
    <scope>NUCLEOTIDE SEQUENCE</scope>
    <source>
        <strain evidence="8">VKM B-2935</strain>
    </source>
</reference>
<dbReference type="SUPFAM" id="SSF103481">
    <property type="entry name" value="Multidrug resistance efflux transporter EmrE"/>
    <property type="match status" value="2"/>
</dbReference>
<dbReference type="Pfam" id="PF00892">
    <property type="entry name" value="EamA"/>
    <property type="match status" value="2"/>
</dbReference>
<dbReference type="InterPro" id="IPR000620">
    <property type="entry name" value="EamA_dom"/>
</dbReference>
<dbReference type="PANTHER" id="PTHR32322">
    <property type="entry name" value="INNER MEMBRANE TRANSPORTER"/>
    <property type="match status" value="1"/>
</dbReference>
<proteinExistence type="inferred from homology"/>
<feature type="transmembrane region" description="Helical" evidence="6">
    <location>
        <begin position="249"/>
        <end position="267"/>
    </location>
</feature>
<evidence type="ECO:0000256" key="4">
    <source>
        <dbReference type="ARBA" id="ARBA00022989"/>
    </source>
</evidence>
<protein>
    <submittedName>
        <fullName evidence="8">Membrane protein</fullName>
    </submittedName>
</protein>
<dbReference type="PANTHER" id="PTHR32322:SF2">
    <property type="entry name" value="EAMA DOMAIN-CONTAINING PROTEIN"/>
    <property type="match status" value="1"/>
</dbReference>
<feature type="transmembrane region" description="Helical" evidence="6">
    <location>
        <begin position="127"/>
        <end position="144"/>
    </location>
</feature>